<dbReference type="InterPro" id="IPR014729">
    <property type="entry name" value="Rossmann-like_a/b/a_fold"/>
</dbReference>
<dbReference type="Proteomes" id="UP001300745">
    <property type="component" value="Unassembled WGS sequence"/>
</dbReference>
<dbReference type="Gene3D" id="3.40.50.12370">
    <property type="match status" value="1"/>
</dbReference>
<dbReference type="CDD" id="cd00293">
    <property type="entry name" value="USP-like"/>
    <property type="match status" value="1"/>
</dbReference>
<name>A0ABT3SJ77_9MYCO</name>
<proteinExistence type="inferred from homology"/>
<comment type="caution">
    <text evidence="3">The sequence shown here is derived from an EMBL/GenBank/DDBJ whole genome shotgun (WGS) entry which is preliminary data.</text>
</comment>
<dbReference type="EMBL" id="JAPJDO010000025">
    <property type="protein sequence ID" value="MCX2939576.1"/>
    <property type="molecule type" value="Genomic_DNA"/>
</dbReference>
<dbReference type="InterPro" id="IPR006015">
    <property type="entry name" value="Universal_stress_UspA"/>
</dbReference>
<dbReference type="PANTHER" id="PTHR31964:SF113">
    <property type="entry name" value="USPA DOMAIN-CONTAINING PROTEIN"/>
    <property type="match status" value="1"/>
</dbReference>
<dbReference type="Pfam" id="PF00582">
    <property type="entry name" value="Usp"/>
    <property type="match status" value="2"/>
</dbReference>
<dbReference type="PRINTS" id="PR01438">
    <property type="entry name" value="UNVRSLSTRESS"/>
</dbReference>
<accession>A0ABT3SJ77</accession>
<organism evidence="3 4">
    <name type="scientific">Mycobacterium pinniadriaticum</name>
    <dbReference type="NCBI Taxonomy" id="2994102"/>
    <lineage>
        <taxon>Bacteria</taxon>
        <taxon>Bacillati</taxon>
        <taxon>Actinomycetota</taxon>
        <taxon>Actinomycetes</taxon>
        <taxon>Mycobacteriales</taxon>
        <taxon>Mycobacteriaceae</taxon>
        <taxon>Mycobacterium</taxon>
    </lineage>
</organism>
<comment type="similarity">
    <text evidence="1">Belongs to the universal stress protein A family.</text>
</comment>
<dbReference type="InterPro" id="IPR006016">
    <property type="entry name" value="UspA"/>
</dbReference>
<evidence type="ECO:0000313" key="4">
    <source>
        <dbReference type="Proteomes" id="UP001300745"/>
    </source>
</evidence>
<protein>
    <submittedName>
        <fullName evidence="3">Universal stress protein</fullName>
    </submittedName>
</protein>
<dbReference type="PANTHER" id="PTHR31964">
    <property type="entry name" value="ADENINE NUCLEOTIDE ALPHA HYDROLASES-LIKE SUPERFAMILY PROTEIN"/>
    <property type="match status" value="1"/>
</dbReference>
<evidence type="ECO:0000259" key="2">
    <source>
        <dbReference type="Pfam" id="PF00582"/>
    </source>
</evidence>
<sequence>MSVKVVVGYDGSPEAGAAIAVCALLLPSAHGVITHVWIPPFTDGQIHRRLRARARTLDELTELIEQEGEREAERVAAMGVALARAAGWDAESLVKKTFGAEGVTITKVAQQIGADVVLVGSRGMGGARAVLGSVSDLVVHYCDRPVVVIPHPMLGSEYDALGDGPVVVGWDGSSGADAAFTATVRLFPHRDIVLACVNDGSEIPADGPSGSDLRNVRRLNIQPSLAFRNRGITDSLIAAANDCDAAAIVVGSRGRSAAREILLGSVAMGVLHHSHRPVIVVPGEWEVPVRA</sequence>
<feature type="domain" description="UspA" evidence="2">
    <location>
        <begin position="228"/>
        <end position="282"/>
    </location>
</feature>
<feature type="domain" description="UspA" evidence="2">
    <location>
        <begin position="4"/>
        <end position="150"/>
    </location>
</feature>
<reference evidence="3 4" key="1">
    <citation type="submission" date="2022-11" db="EMBL/GenBank/DDBJ databases">
        <title>Mycobacterium sp. nov.</title>
        <authorList>
            <person name="Papic B."/>
            <person name="Spicic S."/>
            <person name="Duvnjak S."/>
        </authorList>
    </citation>
    <scope>NUCLEOTIDE SEQUENCE [LARGE SCALE GENOMIC DNA]</scope>
    <source>
        <strain evidence="3 4">CVI_P4</strain>
    </source>
</reference>
<keyword evidence="4" id="KW-1185">Reference proteome</keyword>
<dbReference type="SUPFAM" id="SSF52402">
    <property type="entry name" value="Adenine nucleotide alpha hydrolases-like"/>
    <property type="match status" value="2"/>
</dbReference>
<dbReference type="Gene3D" id="3.40.50.620">
    <property type="entry name" value="HUPs"/>
    <property type="match status" value="1"/>
</dbReference>
<evidence type="ECO:0000313" key="3">
    <source>
        <dbReference type="EMBL" id="MCX2939576.1"/>
    </source>
</evidence>
<evidence type="ECO:0000256" key="1">
    <source>
        <dbReference type="ARBA" id="ARBA00008791"/>
    </source>
</evidence>
<gene>
    <name evidence="3" type="ORF">ORI27_23040</name>
</gene>